<accession>A0ABS6EYW7</accession>
<comment type="caution">
    <text evidence="2">The sequence shown here is derived from an EMBL/GenBank/DDBJ whole genome shotgun (WGS) entry which is preliminary data.</text>
</comment>
<protein>
    <submittedName>
        <fullName evidence="2">GNAT family N-acetyltransferase</fullName>
    </submittedName>
</protein>
<dbReference type="EMBL" id="JAHLQL010000001">
    <property type="protein sequence ID" value="MBU5591406.1"/>
    <property type="molecule type" value="Genomic_DNA"/>
</dbReference>
<organism evidence="2 3">
    <name type="scientific">Clostridium simiarum</name>
    <dbReference type="NCBI Taxonomy" id="2841506"/>
    <lineage>
        <taxon>Bacteria</taxon>
        <taxon>Bacillati</taxon>
        <taxon>Bacillota</taxon>
        <taxon>Clostridia</taxon>
        <taxon>Eubacteriales</taxon>
        <taxon>Clostridiaceae</taxon>
        <taxon>Clostridium</taxon>
    </lineage>
</organism>
<evidence type="ECO:0000313" key="2">
    <source>
        <dbReference type="EMBL" id="MBU5591406.1"/>
    </source>
</evidence>
<gene>
    <name evidence="2" type="ORF">KQI89_06495</name>
</gene>
<evidence type="ECO:0000313" key="3">
    <source>
        <dbReference type="Proteomes" id="UP000736583"/>
    </source>
</evidence>
<dbReference type="Proteomes" id="UP000736583">
    <property type="component" value="Unassembled WGS sequence"/>
</dbReference>
<feature type="domain" description="N-acetyltransferase" evidence="1">
    <location>
        <begin position="4"/>
        <end position="197"/>
    </location>
</feature>
<dbReference type="PROSITE" id="PS51186">
    <property type="entry name" value="GNAT"/>
    <property type="match status" value="1"/>
</dbReference>
<sequence>MGSTGIRDAQDSDSSIMAELIYSTENEPEQIWGGKSKEENLNIIKDLIRNHNSRYSSSYSKIAEHNGEVVGVLVTIPYNELEYSNIKTDLAILKNLRGFKRKVGFLLNELKFSVIKECNKGDLYIANIAVDNKARGLGIGKILMEEAELLAKENNYSRCTLLAKDEYVAKFYRKINYRLVYDRNIFGNRIIKMAKVL</sequence>
<reference evidence="2 3" key="1">
    <citation type="submission" date="2021-06" db="EMBL/GenBank/DDBJ databases">
        <authorList>
            <person name="Sun Q."/>
            <person name="Li D."/>
        </authorList>
    </citation>
    <scope>NUCLEOTIDE SEQUENCE [LARGE SCALE GENOMIC DNA]</scope>
    <source>
        <strain evidence="2 3">MSJ-4</strain>
    </source>
</reference>
<proteinExistence type="predicted"/>
<keyword evidence="3" id="KW-1185">Reference proteome</keyword>
<name>A0ABS6EYW7_9CLOT</name>
<dbReference type="RefSeq" id="WP_216456390.1">
    <property type="nucleotide sequence ID" value="NZ_JAHLQL010000001.1"/>
</dbReference>
<evidence type="ECO:0000259" key="1">
    <source>
        <dbReference type="PROSITE" id="PS51186"/>
    </source>
</evidence>
<dbReference type="CDD" id="cd04301">
    <property type="entry name" value="NAT_SF"/>
    <property type="match status" value="1"/>
</dbReference>
<dbReference type="InterPro" id="IPR000182">
    <property type="entry name" value="GNAT_dom"/>
</dbReference>
<dbReference type="Pfam" id="PF00583">
    <property type="entry name" value="Acetyltransf_1"/>
    <property type="match status" value="1"/>
</dbReference>